<dbReference type="InterPro" id="IPR032708">
    <property type="entry name" value="McjB_C"/>
</dbReference>
<dbReference type="InterPro" id="IPR053521">
    <property type="entry name" value="McjB-like"/>
</dbReference>
<dbReference type="AlphaFoldDB" id="K0JXN6"/>
<dbReference type="OrthoDB" id="583768at2"/>
<dbReference type="Proteomes" id="UP000006281">
    <property type="component" value="Chromosome"/>
</dbReference>
<protein>
    <recommendedName>
        <fullName evidence="2">Microcin J25-processing protein McjB C-terminal domain-containing protein</fullName>
    </recommendedName>
</protein>
<dbReference type="Pfam" id="PF13471">
    <property type="entry name" value="Transglut_core3"/>
    <property type="match status" value="1"/>
</dbReference>
<dbReference type="RefSeq" id="WP_015102767.1">
    <property type="nucleotide sequence ID" value="NC_019673.1"/>
</dbReference>
<accession>K0JXN6</accession>
<dbReference type="PATRIC" id="fig|1179773.3.peg.5437"/>
<evidence type="ECO:0000313" key="3">
    <source>
        <dbReference type="EMBL" id="CCH32655.1"/>
    </source>
</evidence>
<sequence length="160" mass="17403">MTGPRVVPDRITLPPHRRVLPLLAVAAATVLTRLPPKHLCSILEHLRRNARPATVDQAAAARRAVVAVSLRCAGEGCLPRSVAAALLCRLHGTWPTWRTGVRTHPFAAHAWIEAHGQVIDEIHPAGTFTPMLTVAPERSSTKDRSVNSLTHNTVPPWGRT</sequence>
<keyword evidence="4" id="KW-1185">Reference proteome</keyword>
<name>K0JXN6_SACES</name>
<dbReference type="BioCyc" id="SESP1179773:BN6_RS26085-MONOMER"/>
<dbReference type="STRING" id="1179773.BN6_53960"/>
<evidence type="ECO:0000313" key="4">
    <source>
        <dbReference type="Proteomes" id="UP000006281"/>
    </source>
</evidence>
<dbReference type="NCBIfam" id="NF033537">
    <property type="entry name" value="lasso_biosyn_B2"/>
    <property type="match status" value="1"/>
</dbReference>
<organism evidence="3 4">
    <name type="scientific">Saccharothrix espanaensis (strain ATCC 51144 / DSM 44229 / JCM 9112 / NBRC 15066 / NRRL 15764)</name>
    <dbReference type="NCBI Taxonomy" id="1179773"/>
    <lineage>
        <taxon>Bacteria</taxon>
        <taxon>Bacillati</taxon>
        <taxon>Actinomycetota</taxon>
        <taxon>Actinomycetes</taxon>
        <taxon>Pseudonocardiales</taxon>
        <taxon>Pseudonocardiaceae</taxon>
        <taxon>Saccharothrix</taxon>
    </lineage>
</organism>
<feature type="domain" description="Microcin J25-processing protein McjB C-terminal" evidence="2">
    <location>
        <begin position="22"/>
        <end position="133"/>
    </location>
</feature>
<evidence type="ECO:0000256" key="1">
    <source>
        <dbReference type="SAM" id="MobiDB-lite"/>
    </source>
</evidence>
<dbReference type="EMBL" id="HE804045">
    <property type="protein sequence ID" value="CCH32655.1"/>
    <property type="molecule type" value="Genomic_DNA"/>
</dbReference>
<dbReference type="KEGG" id="sesp:BN6_53960"/>
<feature type="region of interest" description="Disordered" evidence="1">
    <location>
        <begin position="138"/>
        <end position="160"/>
    </location>
</feature>
<dbReference type="HOGENOM" id="CLU_148708_0_0_11"/>
<evidence type="ECO:0000259" key="2">
    <source>
        <dbReference type="Pfam" id="PF13471"/>
    </source>
</evidence>
<gene>
    <name evidence="3" type="ordered locus">BN6_53960</name>
</gene>
<proteinExistence type="predicted"/>
<reference evidence="3 4" key="1">
    <citation type="journal article" date="2012" name="BMC Genomics">
        <title>Complete genome sequence of Saccharothrix espanaensis DSM 44229T and comparison to the other completely sequenced Pseudonocardiaceae.</title>
        <authorList>
            <person name="Strobel T."/>
            <person name="Al-Dilaimi A."/>
            <person name="Blom J."/>
            <person name="Gessner A."/>
            <person name="Kalinowski J."/>
            <person name="Luzhetska M."/>
            <person name="Puhler A."/>
            <person name="Szczepanowski R."/>
            <person name="Bechthold A."/>
            <person name="Ruckert C."/>
        </authorList>
    </citation>
    <scope>NUCLEOTIDE SEQUENCE [LARGE SCALE GENOMIC DNA]</scope>
    <source>
        <strain evidence="4">ATCC 51144 / DSM 44229 / JCM 9112 / NBRC 15066 / NRRL 15764</strain>
    </source>
</reference>
<dbReference type="eggNOG" id="ENOG5032TAQ">
    <property type="taxonomic scope" value="Bacteria"/>
</dbReference>